<name>A0A263BTV8_9BACI</name>
<organism evidence="5 6">
    <name type="scientific">Lottiidibacillus patelloidae</name>
    <dbReference type="NCBI Taxonomy" id="2670334"/>
    <lineage>
        <taxon>Bacteria</taxon>
        <taxon>Bacillati</taxon>
        <taxon>Bacillota</taxon>
        <taxon>Bacilli</taxon>
        <taxon>Bacillales</taxon>
        <taxon>Bacillaceae</taxon>
        <taxon>Lottiidibacillus</taxon>
    </lineage>
</organism>
<dbReference type="InterPro" id="IPR029044">
    <property type="entry name" value="Nucleotide-diphossugar_trans"/>
</dbReference>
<accession>A0A263BTV8</accession>
<evidence type="ECO:0000256" key="2">
    <source>
        <dbReference type="ARBA" id="ARBA00022676"/>
    </source>
</evidence>
<feature type="transmembrane region" description="Helical" evidence="4">
    <location>
        <begin position="6"/>
        <end position="33"/>
    </location>
</feature>
<dbReference type="AlphaFoldDB" id="A0A263BTV8"/>
<dbReference type="PANTHER" id="PTHR43630">
    <property type="entry name" value="POLY-BETA-1,6-N-ACETYL-D-GLUCOSAMINE SYNTHASE"/>
    <property type="match status" value="1"/>
</dbReference>
<keyword evidence="3" id="KW-0808">Transferase</keyword>
<evidence type="ECO:0000256" key="4">
    <source>
        <dbReference type="SAM" id="Phobius"/>
    </source>
</evidence>
<dbReference type="GO" id="GO:0016757">
    <property type="term" value="F:glycosyltransferase activity"/>
    <property type="evidence" value="ECO:0007669"/>
    <property type="project" value="UniProtKB-KW"/>
</dbReference>
<dbReference type="SUPFAM" id="SSF53448">
    <property type="entry name" value="Nucleotide-diphospho-sugar transferases"/>
    <property type="match status" value="1"/>
</dbReference>
<feature type="transmembrane region" description="Helical" evidence="4">
    <location>
        <begin position="384"/>
        <end position="406"/>
    </location>
</feature>
<evidence type="ECO:0000256" key="3">
    <source>
        <dbReference type="ARBA" id="ARBA00022679"/>
    </source>
</evidence>
<evidence type="ECO:0000256" key="1">
    <source>
        <dbReference type="ARBA" id="ARBA00006739"/>
    </source>
</evidence>
<comment type="caution">
    <text evidence="5">The sequence shown here is derived from an EMBL/GenBank/DDBJ whole genome shotgun (WGS) entry which is preliminary data.</text>
</comment>
<dbReference type="Gene3D" id="3.90.550.10">
    <property type="entry name" value="Spore Coat Polysaccharide Biosynthesis Protein SpsA, Chain A"/>
    <property type="match status" value="1"/>
</dbReference>
<reference evidence="6" key="1">
    <citation type="submission" date="2017-08" db="EMBL/GenBank/DDBJ databases">
        <authorList>
            <person name="Huang Z."/>
        </authorList>
    </citation>
    <scope>NUCLEOTIDE SEQUENCE [LARGE SCALE GENOMIC DNA]</scope>
    <source>
        <strain evidence="6">SA5d-4</strain>
    </source>
</reference>
<keyword evidence="4" id="KW-1133">Transmembrane helix</keyword>
<keyword evidence="4" id="KW-0472">Membrane</keyword>
<dbReference type="Pfam" id="PF13641">
    <property type="entry name" value="Glyco_tranf_2_3"/>
    <property type="match status" value="1"/>
</dbReference>
<feature type="transmembrane region" description="Helical" evidence="4">
    <location>
        <begin position="345"/>
        <end position="378"/>
    </location>
</feature>
<gene>
    <name evidence="5" type="ORF">CIB95_11140</name>
</gene>
<protein>
    <submittedName>
        <fullName evidence="5">Uncharacterized protein</fullName>
    </submittedName>
</protein>
<comment type="similarity">
    <text evidence="1">Belongs to the glycosyltransferase 2 family.</text>
</comment>
<dbReference type="Proteomes" id="UP000217083">
    <property type="component" value="Unassembled WGS sequence"/>
</dbReference>
<dbReference type="PANTHER" id="PTHR43630:SF1">
    <property type="entry name" value="POLY-BETA-1,6-N-ACETYL-D-GLUCOSAMINE SYNTHASE"/>
    <property type="match status" value="1"/>
</dbReference>
<proteinExistence type="inferred from homology"/>
<evidence type="ECO:0000313" key="6">
    <source>
        <dbReference type="Proteomes" id="UP000217083"/>
    </source>
</evidence>
<dbReference type="RefSeq" id="WP_094925161.1">
    <property type="nucleotide sequence ID" value="NZ_NPIA01000005.1"/>
</dbReference>
<keyword evidence="4" id="KW-0812">Transmembrane</keyword>
<keyword evidence="6" id="KW-1185">Reference proteome</keyword>
<dbReference type="CDD" id="cd06423">
    <property type="entry name" value="CESA_like"/>
    <property type="match status" value="1"/>
</dbReference>
<dbReference type="EMBL" id="NPIA01000005">
    <property type="protein sequence ID" value="OZM56767.1"/>
    <property type="molecule type" value="Genomic_DNA"/>
</dbReference>
<sequence length="474" mass="54834">MSIHEFIVWLNLFLIIAVFLIQTTYFAFLILSVKSIIHYIRTRRARQIMETKQMQFVSPISLIVPAYNEEVTIATTIKGFLQLNYPDFEVIVVNDGSKDKTLEILIENFQLTPMTKTYSKKLDTEDVRVVYHSLLYPNLIVVDKDNGGKADAINAGINISKFPLFCVVDADSILEEKALLQVVYPFVENPDEVVAVGGIVRIVNGCKIENSTITKVQLPKNRWAKMQVLEYLRAFLIGRIALSKLKSLLVIAGAFGIFKKSAVIEVGGYLTDTVGEDMELTVRLHRHSYEKKKKWKILFVPNPVCWTQAPETRKDLKQQRDRWYRGLVESLWAHKRMLLNPRYGVTGLVGMPYLFFVELLGPILELLGLILIPTLYFLDLINFYFLLAFIAVAFIYSQIVSVGALILEEYNFRRYKKWSDLFTLFIYSFLENFFFRPLNNWWKLLALFSIRKNKKKWGNLKRAELGSRGYKSLS</sequence>
<reference evidence="5 6" key="2">
    <citation type="submission" date="2017-09" db="EMBL/GenBank/DDBJ databases">
        <title>Bacillus patelloidae sp. nov., isolated from the intestinal tract of a marine limpet.</title>
        <authorList>
            <person name="Liu R."/>
            <person name="Dong C."/>
            <person name="Shao Z."/>
        </authorList>
    </citation>
    <scope>NUCLEOTIDE SEQUENCE [LARGE SCALE GENOMIC DNA]</scope>
    <source>
        <strain evidence="5 6">SA5d-4</strain>
    </source>
</reference>
<keyword evidence="2" id="KW-0328">Glycosyltransferase</keyword>
<evidence type="ECO:0000313" key="5">
    <source>
        <dbReference type="EMBL" id="OZM56767.1"/>
    </source>
</evidence>